<dbReference type="Proteomes" id="UP001295740">
    <property type="component" value="Unassembled WGS sequence"/>
</dbReference>
<sequence>MAPRKQKQTKTKKIFKDCTVAIGGDLVDPQWQDASKVAKWTTSWGGTFNYKMDNSVTHLLCTHASFKKKIPEVKVALKNKHTHIVLLNWLEDSIYAKKRLLEKKFSLKEKQKESNAKMRRKQQVQKGLDLSVKYIDPNLYHIYRDSMFFEYQVKLTRDDEKNEDVGQKYVLTLWESNAKPHLYQTTAKFWKKHRDNKPAVLRTKETPRKFDVAFEDFKTFFEKKTGLLWDDRIAKAGTMPAEKFQYEPPTGGKPVGLVNGRTPSLFGDGNVRAQLPLRLKEAAKQDDAREDVDGSGSKDAMGEDHGRGQPMKKTKRKSGAEDEMGKDHDHGQPKKKKTKKNSGAPKKQSSKTLTPPSTSNDDEGEDQDQADDIMLDADDGGMQPEQAQAEEQEFVDEEMAEIGKALIAGIQAEEMAELASNSLLVLAQGVVAGVGDAQDAEAEDPEDDESEASEEE</sequence>
<keyword evidence="5" id="KW-1185">Reference proteome</keyword>
<protein>
    <submittedName>
        <fullName evidence="4">Uu.00g001820.m01.CDS01</fullName>
    </submittedName>
</protein>
<evidence type="ECO:0000259" key="2">
    <source>
        <dbReference type="PROSITE" id="PS50172"/>
    </source>
</evidence>
<dbReference type="InterPro" id="IPR001357">
    <property type="entry name" value="BRCT_dom"/>
</dbReference>
<feature type="domain" description="WGR" evidence="3">
    <location>
        <begin position="139"/>
        <end position="244"/>
    </location>
</feature>
<dbReference type="Gene3D" id="3.40.50.10190">
    <property type="entry name" value="BRCT domain"/>
    <property type="match status" value="1"/>
</dbReference>
<dbReference type="InterPro" id="IPR008893">
    <property type="entry name" value="WGR_domain"/>
</dbReference>
<dbReference type="InterPro" id="IPR036420">
    <property type="entry name" value="BRCT_dom_sf"/>
</dbReference>
<proteinExistence type="predicted"/>
<reference evidence="4" key="1">
    <citation type="submission" date="2023-10" db="EMBL/GenBank/DDBJ databases">
        <authorList>
            <person name="Hackl T."/>
        </authorList>
    </citation>
    <scope>NUCLEOTIDE SEQUENCE</scope>
</reference>
<evidence type="ECO:0000313" key="4">
    <source>
        <dbReference type="EMBL" id="CAJ2506052.1"/>
    </source>
</evidence>
<evidence type="ECO:0000313" key="5">
    <source>
        <dbReference type="Proteomes" id="UP001295740"/>
    </source>
</evidence>
<evidence type="ECO:0000259" key="3">
    <source>
        <dbReference type="PROSITE" id="PS51977"/>
    </source>
</evidence>
<feature type="compositionally biased region" description="Polar residues" evidence="1">
    <location>
        <begin position="350"/>
        <end position="359"/>
    </location>
</feature>
<dbReference type="SUPFAM" id="SSF52113">
    <property type="entry name" value="BRCT domain"/>
    <property type="match status" value="1"/>
</dbReference>
<dbReference type="AlphaFoldDB" id="A0AAI8VE55"/>
<dbReference type="PROSITE" id="PS50172">
    <property type="entry name" value="BRCT"/>
    <property type="match status" value="1"/>
</dbReference>
<evidence type="ECO:0000256" key="1">
    <source>
        <dbReference type="SAM" id="MobiDB-lite"/>
    </source>
</evidence>
<dbReference type="EMBL" id="CAUWAG010000008">
    <property type="protein sequence ID" value="CAJ2506052.1"/>
    <property type="molecule type" value="Genomic_DNA"/>
</dbReference>
<feature type="region of interest" description="Disordered" evidence="1">
    <location>
        <begin position="436"/>
        <end position="456"/>
    </location>
</feature>
<feature type="region of interest" description="Disordered" evidence="1">
    <location>
        <begin position="281"/>
        <end position="394"/>
    </location>
</feature>
<comment type="caution">
    <text evidence="4">The sequence shown here is derived from an EMBL/GenBank/DDBJ whole genome shotgun (WGS) entry which is preliminary data.</text>
</comment>
<gene>
    <name evidence="4" type="ORF">KHLLAP_LOCUS6520</name>
</gene>
<dbReference type="PROSITE" id="PS51977">
    <property type="entry name" value="WGR"/>
    <property type="match status" value="1"/>
</dbReference>
<feature type="compositionally biased region" description="Acidic residues" evidence="1">
    <location>
        <begin position="360"/>
        <end position="379"/>
    </location>
</feature>
<feature type="domain" description="BRCT" evidence="2">
    <location>
        <begin position="10"/>
        <end position="107"/>
    </location>
</feature>
<feature type="compositionally biased region" description="Acidic residues" evidence="1">
    <location>
        <begin position="438"/>
        <end position="456"/>
    </location>
</feature>
<organism evidence="4 5">
    <name type="scientific">Anthostomella pinea</name>
    <dbReference type="NCBI Taxonomy" id="933095"/>
    <lineage>
        <taxon>Eukaryota</taxon>
        <taxon>Fungi</taxon>
        <taxon>Dikarya</taxon>
        <taxon>Ascomycota</taxon>
        <taxon>Pezizomycotina</taxon>
        <taxon>Sordariomycetes</taxon>
        <taxon>Xylariomycetidae</taxon>
        <taxon>Xylariales</taxon>
        <taxon>Xylariaceae</taxon>
        <taxon>Anthostomella</taxon>
    </lineage>
</organism>
<feature type="compositionally biased region" description="Basic and acidic residues" evidence="1">
    <location>
        <begin position="318"/>
        <end position="332"/>
    </location>
</feature>
<name>A0AAI8VE55_9PEZI</name>
<accession>A0AAI8VE55</accession>